<evidence type="ECO:0000259" key="2">
    <source>
        <dbReference type="Pfam" id="PF24756"/>
    </source>
</evidence>
<dbReference type="AlphaFoldDB" id="A0A2P6VJ89"/>
<evidence type="ECO:0000313" key="3">
    <source>
        <dbReference type="EMBL" id="PSC74166.1"/>
    </source>
</evidence>
<feature type="region of interest" description="Disordered" evidence="1">
    <location>
        <begin position="306"/>
        <end position="425"/>
    </location>
</feature>
<feature type="compositionally biased region" description="Low complexity" evidence="1">
    <location>
        <begin position="232"/>
        <end position="245"/>
    </location>
</feature>
<feature type="compositionally biased region" description="Low complexity" evidence="1">
    <location>
        <begin position="415"/>
        <end position="425"/>
    </location>
</feature>
<protein>
    <recommendedName>
        <fullName evidence="2">CWZF3/5/7 THD domain-containing protein</fullName>
    </recommendedName>
</protein>
<organism evidence="3 4">
    <name type="scientific">Micractinium conductrix</name>
    <dbReference type="NCBI Taxonomy" id="554055"/>
    <lineage>
        <taxon>Eukaryota</taxon>
        <taxon>Viridiplantae</taxon>
        <taxon>Chlorophyta</taxon>
        <taxon>core chlorophytes</taxon>
        <taxon>Trebouxiophyceae</taxon>
        <taxon>Chlorellales</taxon>
        <taxon>Chlorellaceae</taxon>
        <taxon>Chlorella clade</taxon>
        <taxon>Micractinium</taxon>
    </lineage>
</organism>
<feature type="region of interest" description="Disordered" evidence="1">
    <location>
        <begin position="224"/>
        <end position="289"/>
    </location>
</feature>
<sequence length="747" mass="75934">MSCAPGGATERGETQLARDHSLLLEERLRAGAHGPTSFAGLLGGQGSRLNEYAFLGPDEDEAGALVGQRPLQRWVSSINRVLPSGEKAEPRGKVEIAMLPPAARQPEARQPPKQARLSGAFAPQQHAPQQRQAQPVQQQAQQQRKAASPQPPPMSALAMPVPGNPLKIRLKITNRGGGSREGSADRVSPPAAAAAATHLLQSVRQLGGGSAPLLSPIPSGWADVVSTSGTQAPAPAAAPPAAGAPPRRESAAPEERQAVAAAPPGPTVQQEARRGSVGGSAAALTQQQSLPDAAARTAAAAAAPAAATGAKRPAAAPASEGAGGTAKRLKAAAVPEPAPLHCGTPSSPRDGNAPQSAPESVDVQMQEPPGSGASHPLARGHSSSMAAAVQQAQAQQRAAQAQQHAAQQRLRSRTPDATAAPAPAAGAPAWAAEALASRSDGSRLGGVAALLPEAVALAGGSGELPAPKMVSALQEEGKKLKKFAEKKTREGRPTHVSSMFLCQSCVKFLTVAAIMEAHPAKFSRENTSSMYSQTATLLDSCAHSAARAEGPAMITRALCLLAQRLAAVARMRAAYVLRSEGMQQVATFRSALEKASGETYQRPSPTDSNTSTSMSVPLGGGRREGSVGPAGSAGPRVGSPPGGRPRSAAAAAPDSQGPPLVGMPKPVLERQLLAAQHSQALLGALGAFAKSAERLREYMGEAATQNNVHGLKAAASVLLLSADAGVGPAPGILSLAKVALDSVMQMQ</sequence>
<accession>A0A2P6VJ89</accession>
<evidence type="ECO:0000313" key="4">
    <source>
        <dbReference type="Proteomes" id="UP000239649"/>
    </source>
</evidence>
<feature type="compositionally biased region" description="Low complexity" evidence="1">
    <location>
        <begin position="111"/>
        <end position="148"/>
    </location>
</feature>
<feature type="compositionally biased region" description="Polar residues" evidence="1">
    <location>
        <begin position="344"/>
        <end position="358"/>
    </location>
</feature>
<dbReference type="OrthoDB" id="515672at2759"/>
<dbReference type="Pfam" id="PF24756">
    <property type="entry name" value="THD_CWZF3-5-7"/>
    <property type="match status" value="1"/>
</dbReference>
<feature type="compositionally biased region" description="Low complexity" evidence="1">
    <location>
        <begin position="629"/>
        <end position="659"/>
    </location>
</feature>
<evidence type="ECO:0000256" key="1">
    <source>
        <dbReference type="SAM" id="MobiDB-lite"/>
    </source>
</evidence>
<feature type="domain" description="CWZF3/5/7 THD" evidence="2">
    <location>
        <begin position="474"/>
        <end position="599"/>
    </location>
</feature>
<feature type="compositionally biased region" description="Low complexity" evidence="1">
    <location>
        <begin position="306"/>
        <end position="320"/>
    </location>
</feature>
<feature type="region of interest" description="Disordered" evidence="1">
    <location>
        <begin position="594"/>
        <end position="662"/>
    </location>
</feature>
<feature type="compositionally biased region" description="Low complexity" evidence="1">
    <location>
        <begin position="386"/>
        <end position="408"/>
    </location>
</feature>
<name>A0A2P6VJ89_9CHLO</name>
<feature type="region of interest" description="Disordered" evidence="1">
    <location>
        <begin position="101"/>
        <end position="162"/>
    </location>
</feature>
<proteinExistence type="predicted"/>
<feature type="compositionally biased region" description="Basic and acidic residues" evidence="1">
    <location>
        <begin position="246"/>
        <end position="257"/>
    </location>
</feature>
<dbReference type="Proteomes" id="UP000239649">
    <property type="component" value="Unassembled WGS sequence"/>
</dbReference>
<feature type="region of interest" description="Disordered" evidence="1">
    <location>
        <begin position="173"/>
        <end position="192"/>
    </location>
</feature>
<feature type="compositionally biased region" description="Polar residues" evidence="1">
    <location>
        <begin position="598"/>
        <end position="615"/>
    </location>
</feature>
<comment type="caution">
    <text evidence="3">The sequence shown here is derived from an EMBL/GenBank/DDBJ whole genome shotgun (WGS) entry which is preliminary data.</text>
</comment>
<keyword evidence="4" id="KW-1185">Reference proteome</keyword>
<dbReference type="EMBL" id="LHPF02000005">
    <property type="protein sequence ID" value="PSC74166.1"/>
    <property type="molecule type" value="Genomic_DNA"/>
</dbReference>
<gene>
    <name evidence="3" type="ORF">C2E20_2597</name>
</gene>
<dbReference type="InterPro" id="IPR056406">
    <property type="entry name" value="THD_CWZF3/5/7"/>
</dbReference>
<reference evidence="3 4" key="1">
    <citation type="journal article" date="2018" name="Plant J.">
        <title>Genome sequences of Chlorella sorokiniana UTEX 1602 and Micractinium conductrix SAG 241.80: implications to maltose excretion by a green alga.</title>
        <authorList>
            <person name="Arriola M.B."/>
            <person name="Velmurugan N."/>
            <person name="Zhang Y."/>
            <person name="Plunkett M.H."/>
            <person name="Hondzo H."/>
            <person name="Barney B.M."/>
        </authorList>
    </citation>
    <scope>NUCLEOTIDE SEQUENCE [LARGE SCALE GENOMIC DNA]</scope>
    <source>
        <strain evidence="3 4">SAG 241.80</strain>
    </source>
</reference>